<evidence type="ECO:0000313" key="3">
    <source>
        <dbReference type="Proteomes" id="UP000051697"/>
    </source>
</evidence>
<dbReference type="STRING" id="1423778.FC70_GL000073"/>
<proteinExistence type="predicted"/>
<sequence>MNFFGRQFTQGNALAMVMLVAVINICLSLLQRNYRRSGRELASQLDGDLTDEERKKVKLFY</sequence>
<keyword evidence="1" id="KW-1133">Transmembrane helix</keyword>
<feature type="transmembrane region" description="Helical" evidence="1">
    <location>
        <begin position="12"/>
        <end position="30"/>
    </location>
</feature>
<dbReference type="PATRIC" id="fig|1423778.4.peg.83"/>
<protein>
    <submittedName>
        <fullName evidence="2">Uncharacterized protein</fullName>
    </submittedName>
</protein>
<dbReference type="AlphaFoldDB" id="A0A0R1RP94"/>
<keyword evidence="1" id="KW-0472">Membrane</keyword>
<reference evidence="2 3" key="1">
    <citation type="journal article" date="2015" name="Genome Announc.">
        <title>Expanding the biotechnology potential of lactobacilli through comparative genomics of 213 strains and associated genera.</title>
        <authorList>
            <person name="Sun Z."/>
            <person name="Harris H.M."/>
            <person name="McCann A."/>
            <person name="Guo C."/>
            <person name="Argimon S."/>
            <person name="Zhang W."/>
            <person name="Yang X."/>
            <person name="Jeffery I.B."/>
            <person name="Cooney J.C."/>
            <person name="Kagawa T.F."/>
            <person name="Liu W."/>
            <person name="Song Y."/>
            <person name="Salvetti E."/>
            <person name="Wrobel A."/>
            <person name="Rasinkangas P."/>
            <person name="Parkhill J."/>
            <person name="Rea M.C."/>
            <person name="O'Sullivan O."/>
            <person name="Ritari J."/>
            <person name="Douillard F.P."/>
            <person name="Paul Ross R."/>
            <person name="Yang R."/>
            <person name="Briner A.E."/>
            <person name="Felis G.E."/>
            <person name="de Vos W.M."/>
            <person name="Barrangou R."/>
            <person name="Klaenhammer T.R."/>
            <person name="Caufield P.W."/>
            <person name="Cui Y."/>
            <person name="Zhang H."/>
            <person name="O'Toole P.W."/>
        </authorList>
    </citation>
    <scope>NUCLEOTIDE SEQUENCE [LARGE SCALE GENOMIC DNA]</scope>
    <source>
        <strain evidence="2 3">DSM 15707</strain>
    </source>
</reference>
<name>A0A0R1RP94_9LACO</name>
<accession>A0A0R1RP94</accession>
<keyword evidence="3" id="KW-1185">Reference proteome</keyword>
<gene>
    <name evidence="2" type="ORF">FC70_GL000073</name>
</gene>
<dbReference type="Proteomes" id="UP000051697">
    <property type="component" value="Unassembled WGS sequence"/>
</dbReference>
<evidence type="ECO:0000313" key="2">
    <source>
        <dbReference type="EMBL" id="KRL58185.1"/>
    </source>
</evidence>
<dbReference type="EMBL" id="AZFE01000001">
    <property type="protein sequence ID" value="KRL58185.1"/>
    <property type="molecule type" value="Genomic_DNA"/>
</dbReference>
<organism evidence="2 3">
    <name type="scientific">Paucilactobacillus oligofermentans DSM 15707 = LMG 22743</name>
    <dbReference type="NCBI Taxonomy" id="1423778"/>
    <lineage>
        <taxon>Bacteria</taxon>
        <taxon>Bacillati</taxon>
        <taxon>Bacillota</taxon>
        <taxon>Bacilli</taxon>
        <taxon>Lactobacillales</taxon>
        <taxon>Lactobacillaceae</taxon>
        <taxon>Paucilactobacillus</taxon>
    </lineage>
</organism>
<keyword evidence="1" id="KW-0812">Transmembrane</keyword>
<comment type="caution">
    <text evidence="2">The sequence shown here is derived from an EMBL/GenBank/DDBJ whole genome shotgun (WGS) entry which is preliminary data.</text>
</comment>
<evidence type="ECO:0000256" key="1">
    <source>
        <dbReference type="SAM" id="Phobius"/>
    </source>
</evidence>